<sequence length="80" mass="9589">MYQKYRKLTVYQNPQLKHVVYPQGTHHNSKRHLCRSRHTKSSNHMNFSIHPFSLVQISSFRLNKLIHADQNMTFIDQHTS</sequence>
<dbReference type="AlphaFoldDB" id="A0A0V0I4I5"/>
<reference evidence="1" key="1">
    <citation type="submission" date="2015-12" db="EMBL/GenBank/DDBJ databases">
        <title>Gene expression during late stages of embryo sac development: a critical building block for successful pollen-pistil interactions.</title>
        <authorList>
            <person name="Liu Y."/>
            <person name="Joly V."/>
            <person name="Sabar M."/>
            <person name="Matton D.P."/>
        </authorList>
    </citation>
    <scope>NUCLEOTIDE SEQUENCE</scope>
</reference>
<evidence type="ECO:0000313" key="1">
    <source>
        <dbReference type="EMBL" id="JAP27565.1"/>
    </source>
</evidence>
<proteinExistence type="predicted"/>
<accession>A0A0V0I4I5</accession>
<protein>
    <submittedName>
        <fullName evidence="1">Putative ovule protein</fullName>
    </submittedName>
</protein>
<organism evidence="1">
    <name type="scientific">Solanum chacoense</name>
    <name type="common">Chaco potato</name>
    <dbReference type="NCBI Taxonomy" id="4108"/>
    <lineage>
        <taxon>Eukaryota</taxon>
        <taxon>Viridiplantae</taxon>
        <taxon>Streptophyta</taxon>
        <taxon>Embryophyta</taxon>
        <taxon>Tracheophyta</taxon>
        <taxon>Spermatophyta</taxon>
        <taxon>Magnoliopsida</taxon>
        <taxon>eudicotyledons</taxon>
        <taxon>Gunneridae</taxon>
        <taxon>Pentapetalae</taxon>
        <taxon>asterids</taxon>
        <taxon>lamiids</taxon>
        <taxon>Solanales</taxon>
        <taxon>Solanaceae</taxon>
        <taxon>Solanoideae</taxon>
        <taxon>Solaneae</taxon>
        <taxon>Solanum</taxon>
    </lineage>
</organism>
<name>A0A0V0I4I5_SOLCH</name>
<dbReference type="EMBL" id="GEDG01011035">
    <property type="protein sequence ID" value="JAP27565.1"/>
    <property type="molecule type" value="Transcribed_RNA"/>
</dbReference>